<feature type="compositionally biased region" description="Polar residues" evidence="1">
    <location>
        <begin position="1"/>
        <end position="16"/>
    </location>
</feature>
<dbReference type="PANTHER" id="PTHR35552">
    <property type="entry name" value="MEDIATOR OF RNA POLYMERASE II TRANSCRIPTION SUBUNIT 8"/>
    <property type="match status" value="1"/>
</dbReference>
<protein>
    <recommendedName>
        <fullName evidence="5">Mediator of RNA polymerase II transcription subunit</fullName>
    </recommendedName>
</protein>
<accession>A0A2P5AUX0</accession>
<comment type="caution">
    <text evidence="3">The sequence shown here is derived from an EMBL/GenBank/DDBJ whole genome shotgun (WGS) entry which is preliminary data.</text>
</comment>
<sequence>MQFSQPMGHQQFQGRQLPSGHVQHGIGQGQLNQGSQINRLSQFSSAANSALFNAAQTTANPQMVRFMFHSIVLLSKLLHYLFCLLILLQNVILKLYEILNCLIELDNYPWEGENY</sequence>
<feature type="region of interest" description="Disordered" evidence="1">
    <location>
        <begin position="1"/>
        <end position="23"/>
    </location>
</feature>
<proteinExistence type="predicted"/>
<organism evidence="3 4">
    <name type="scientific">Parasponia andersonii</name>
    <name type="common">Sponia andersonii</name>
    <dbReference type="NCBI Taxonomy" id="3476"/>
    <lineage>
        <taxon>Eukaryota</taxon>
        <taxon>Viridiplantae</taxon>
        <taxon>Streptophyta</taxon>
        <taxon>Embryophyta</taxon>
        <taxon>Tracheophyta</taxon>
        <taxon>Spermatophyta</taxon>
        <taxon>Magnoliopsida</taxon>
        <taxon>eudicotyledons</taxon>
        <taxon>Gunneridae</taxon>
        <taxon>Pentapetalae</taxon>
        <taxon>rosids</taxon>
        <taxon>fabids</taxon>
        <taxon>Rosales</taxon>
        <taxon>Cannabaceae</taxon>
        <taxon>Parasponia</taxon>
    </lineage>
</organism>
<dbReference type="OrthoDB" id="1744987at2759"/>
<evidence type="ECO:0000313" key="3">
    <source>
        <dbReference type="EMBL" id="PON40288.1"/>
    </source>
</evidence>
<keyword evidence="2" id="KW-0472">Membrane</keyword>
<dbReference type="InterPro" id="IPR038795">
    <property type="entry name" value="MED8_plant"/>
</dbReference>
<gene>
    <name evidence="3" type="ORF">PanWU01x14_298570</name>
</gene>
<dbReference type="STRING" id="3476.A0A2P5AUX0"/>
<dbReference type="EMBL" id="JXTB01000442">
    <property type="protein sequence ID" value="PON40288.1"/>
    <property type="molecule type" value="Genomic_DNA"/>
</dbReference>
<dbReference type="PANTHER" id="PTHR35552:SF1">
    <property type="entry name" value="MEDIATOR OF RNA POLYMERASE II TRANSCRIPTION SUBUNIT 8"/>
    <property type="match status" value="1"/>
</dbReference>
<name>A0A2P5AUX0_PARAD</name>
<keyword evidence="2" id="KW-1133">Transmembrane helix</keyword>
<evidence type="ECO:0008006" key="5">
    <source>
        <dbReference type="Google" id="ProtNLM"/>
    </source>
</evidence>
<evidence type="ECO:0000313" key="4">
    <source>
        <dbReference type="Proteomes" id="UP000237105"/>
    </source>
</evidence>
<keyword evidence="2" id="KW-0812">Transmembrane</keyword>
<evidence type="ECO:0000256" key="2">
    <source>
        <dbReference type="SAM" id="Phobius"/>
    </source>
</evidence>
<keyword evidence="4" id="KW-1185">Reference proteome</keyword>
<dbReference type="Proteomes" id="UP000237105">
    <property type="component" value="Unassembled WGS sequence"/>
</dbReference>
<reference evidence="4" key="1">
    <citation type="submission" date="2016-06" db="EMBL/GenBank/DDBJ databases">
        <title>Parallel loss of symbiosis genes in relatives of nitrogen-fixing non-legume Parasponia.</title>
        <authorList>
            <person name="Van Velzen R."/>
            <person name="Holmer R."/>
            <person name="Bu F."/>
            <person name="Rutten L."/>
            <person name="Van Zeijl A."/>
            <person name="Liu W."/>
            <person name="Santuari L."/>
            <person name="Cao Q."/>
            <person name="Sharma T."/>
            <person name="Shen D."/>
            <person name="Roswanjaya Y."/>
            <person name="Wardhani T."/>
            <person name="Kalhor M.S."/>
            <person name="Jansen J."/>
            <person name="Van den Hoogen J."/>
            <person name="Gungor B."/>
            <person name="Hartog M."/>
            <person name="Hontelez J."/>
            <person name="Verver J."/>
            <person name="Yang W.-C."/>
            <person name="Schijlen E."/>
            <person name="Repin R."/>
            <person name="Schilthuizen M."/>
            <person name="Schranz E."/>
            <person name="Heidstra R."/>
            <person name="Miyata K."/>
            <person name="Fedorova E."/>
            <person name="Kohlen W."/>
            <person name="Bisseling T."/>
            <person name="Smit S."/>
            <person name="Geurts R."/>
        </authorList>
    </citation>
    <scope>NUCLEOTIDE SEQUENCE [LARGE SCALE GENOMIC DNA]</scope>
    <source>
        <strain evidence="4">cv. WU1-14</strain>
    </source>
</reference>
<dbReference type="GO" id="GO:0016592">
    <property type="term" value="C:mediator complex"/>
    <property type="evidence" value="ECO:0007669"/>
    <property type="project" value="InterPro"/>
</dbReference>
<evidence type="ECO:0000256" key="1">
    <source>
        <dbReference type="SAM" id="MobiDB-lite"/>
    </source>
</evidence>
<feature type="transmembrane region" description="Helical" evidence="2">
    <location>
        <begin position="66"/>
        <end position="88"/>
    </location>
</feature>
<dbReference type="AlphaFoldDB" id="A0A2P5AUX0"/>